<evidence type="ECO:0000256" key="2">
    <source>
        <dbReference type="ARBA" id="ARBA00022448"/>
    </source>
</evidence>
<dbReference type="CDD" id="cd06173">
    <property type="entry name" value="MFS_MefA_like"/>
    <property type="match status" value="1"/>
</dbReference>
<keyword evidence="9" id="KW-1185">Reference proteome</keyword>
<feature type="transmembrane region" description="Helical" evidence="7">
    <location>
        <begin position="87"/>
        <end position="111"/>
    </location>
</feature>
<evidence type="ECO:0008006" key="10">
    <source>
        <dbReference type="Google" id="ProtNLM"/>
    </source>
</evidence>
<evidence type="ECO:0000256" key="6">
    <source>
        <dbReference type="ARBA" id="ARBA00023136"/>
    </source>
</evidence>
<evidence type="ECO:0000313" key="9">
    <source>
        <dbReference type="Proteomes" id="UP000321746"/>
    </source>
</evidence>
<evidence type="ECO:0000256" key="3">
    <source>
        <dbReference type="ARBA" id="ARBA00022475"/>
    </source>
</evidence>
<feature type="transmembrane region" description="Helical" evidence="7">
    <location>
        <begin position="351"/>
        <end position="375"/>
    </location>
</feature>
<protein>
    <recommendedName>
        <fullName evidence="10">MFS transporter</fullName>
    </recommendedName>
</protein>
<feature type="transmembrane region" description="Helical" evidence="7">
    <location>
        <begin position="291"/>
        <end position="311"/>
    </location>
</feature>
<feature type="transmembrane region" description="Helical" evidence="7">
    <location>
        <begin position="317"/>
        <end position="339"/>
    </location>
</feature>
<feature type="transmembrane region" description="Helical" evidence="7">
    <location>
        <begin position="232"/>
        <end position="259"/>
    </location>
</feature>
<keyword evidence="2" id="KW-0813">Transport</keyword>
<feature type="transmembrane region" description="Helical" evidence="7">
    <location>
        <begin position="265"/>
        <end position="284"/>
    </location>
</feature>
<dbReference type="AlphaFoldDB" id="A0A511XH42"/>
<dbReference type="EMBL" id="BJYG01000003">
    <property type="protein sequence ID" value="GEN62231.1"/>
    <property type="molecule type" value="Genomic_DNA"/>
</dbReference>
<evidence type="ECO:0000313" key="8">
    <source>
        <dbReference type="EMBL" id="GEN62231.1"/>
    </source>
</evidence>
<dbReference type="PANTHER" id="PTHR23513">
    <property type="entry name" value="INTEGRAL MEMBRANE EFFLUX PROTEIN-RELATED"/>
    <property type="match status" value="1"/>
</dbReference>
<name>A0A511XH42_9PROT</name>
<gene>
    <name evidence="8" type="ORF">AOE01nite_04550</name>
</gene>
<reference evidence="8 9" key="1">
    <citation type="submission" date="2019-07" db="EMBL/GenBank/DDBJ databases">
        <title>Whole genome shotgun sequence of Acetobacter oeni NBRC 105207.</title>
        <authorList>
            <person name="Hosoyama A."/>
            <person name="Uohara A."/>
            <person name="Ohji S."/>
            <person name="Ichikawa N."/>
        </authorList>
    </citation>
    <scope>NUCLEOTIDE SEQUENCE [LARGE SCALE GENOMIC DNA]</scope>
    <source>
        <strain evidence="8 9">NBRC 105207</strain>
    </source>
</reference>
<evidence type="ECO:0000256" key="1">
    <source>
        <dbReference type="ARBA" id="ARBA00004651"/>
    </source>
</evidence>
<feature type="transmembrane region" description="Helical" evidence="7">
    <location>
        <begin position="381"/>
        <end position="402"/>
    </location>
</feature>
<feature type="transmembrane region" description="Helical" evidence="7">
    <location>
        <begin position="20"/>
        <end position="37"/>
    </location>
</feature>
<feature type="transmembrane region" description="Helical" evidence="7">
    <location>
        <begin position="57"/>
        <end position="75"/>
    </location>
</feature>
<dbReference type="Pfam" id="PF05977">
    <property type="entry name" value="MFS_3"/>
    <property type="match status" value="1"/>
</dbReference>
<comment type="caution">
    <text evidence="8">The sequence shown here is derived from an EMBL/GenBank/DDBJ whole genome shotgun (WGS) entry which is preliminary data.</text>
</comment>
<accession>A0A511XH42</accession>
<dbReference type="SUPFAM" id="SSF103473">
    <property type="entry name" value="MFS general substrate transporter"/>
    <property type="match status" value="1"/>
</dbReference>
<keyword evidence="5 7" id="KW-1133">Transmembrane helix</keyword>
<dbReference type="RefSeq" id="WP_146885574.1">
    <property type="nucleotide sequence ID" value="NZ_BJYG01000003.1"/>
</dbReference>
<organism evidence="8 9">
    <name type="scientific">Acetobacter oeni</name>
    <dbReference type="NCBI Taxonomy" id="304077"/>
    <lineage>
        <taxon>Bacteria</taxon>
        <taxon>Pseudomonadati</taxon>
        <taxon>Pseudomonadota</taxon>
        <taxon>Alphaproteobacteria</taxon>
        <taxon>Acetobacterales</taxon>
        <taxon>Acetobacteraceae</taxon>
        <taxon>Acetobacter</taxon>
    </lineage>
</organism>
<proteinExistence type="predicted"/>
<evidence type="ECO:0000256" key="7">
    <source>
        <dbReference type="SAM" id="Phobius"/>
    </source>
</evidence>
<comment type="subcellular location">
    <subcellularLocation>
        <location evidence="1">Cell membrane</location>
        <topology evidence="1">Multi-pass membrane protein</topology>
    </subcellularLocation>
</comment>
<keyword evidence="4 7" id="KW-0812">Transmembrane</keyword>
<dbReference type="Proteomes" id="UP000321746">
    <property type="component" value="Unassembled WGS sequence"/>
</dbReference>
<keyword evidence="3" id="KW-1003">Cell membrane</keyword>
<dbReference type="GO" id="GO:0005886">
    <property type="term" value="C:plasma membrane"/>
    <property type="evidence" value="ECO:0007669"/>
    <property type="project" value="UniProtKB-SubCell"/>
</dbReference>
<dbReference type="OrthoDB" id="9809918at2"/>
<dbReference type="PANTHER" id="PTHR23513:SF11">
    <property type="entry name" value="STAPHYLOFERRIN A TRANSPORTER"/>
    <property type="match status" value="1"/>
</dbReference>
<dbReference type="Gene3D" id="1.20.1250.20">
    <property type="entry name" value="MFS general substrate transporter like domains"/>
    <property type="match status" value="1"/>
</dbReference>
<feature type="transmembrane region" description="Helical" evidence="7">
    <location>
        <begin position="167"/>
        <end position="199"/>
    </location>
</feature>
<dbReference type="InterPro" id="IPR036259">
    <property type="entry name" value="MFS_trans_sf"/>
</dbReference>
<evidence type="ECO:0000256" key="4">
    <source>
        <dbReference type="ARBA" id="ARBA00022692"/>
    </source>
</evidence>
<keyword evidence="6 7" id="KW-0472">Membrane</keyword>
<sequence length="412" mass="43914">MKPLSLFAERVTRSLRHRNYAIWAGGALVSNTGTWMQRTAQDWLVLTELTAQDATSVGITMAFQLGPQLLMLPWTGYAADRFNRRTLLMLTQGLMGALSLALGILTLSGTIRLWEVWLFAFTFGTVAAFDGPARQTFVAELTGDEDLPNAVALNSVSFNAGRMLGPVAGGFCIATVGTGWAFLLNGLSFCAVLISLTTLRIRDLHPSRSVKTSKGISEGFHYVWHRRDLRTIILMLFLIGTFGLNFPIFISTMAVTVFHAGAGRYGLLNSIMAIGTISGALLAAGRKNVTLNTLMSGSLIFGTGCLLAALAPTFTLFAAALALIGSATLTFTTSTNSLMQLSSAPEMRGRVMAIRLAVALGCTPVGAPLVGWVASHYGPRWALGLGAASGFAAALTAFCDPVTRARPVRRAK</sequence>
<dbReference type="InterPro" id="IPR010290">
    <property type="entry name" value="TM_effector"/>
</dbReference>
<evidence type="ECO:0000256" key="5">
    <source>
        <dbReference type="ARBA" id="ARBA00022989"/>
    </source>
</evidence>